<feature type="transmembrane region" description="Helical" evidence="13">
    <location>
        <begin position="6"/>
        <end position="30"/>
    </location>
</feature>
<evidence type="ECO:0000256" key="9">
    <source>
        <dbReference type="ARBA" id="ARBA00023065"/>
    </source>
</evidence>
<protein>
    <recommendedName>
        <fullName evidence="12">ATP synthase complex subunit 8</fullName>
    </recommendedName>
</protein>
<comment type="subcellular location">
    <subcellularLocation>
        <location evidence="1 12">Mitochondrion membrane</location>
        <topology evidence="1 12">Single-pass membrane protein</topology>
    </subcellularLocation>
</comment>
<reference evidence="14" key="1">
    <citation type="journal article" date="2017" name="Sci. Rep.">
        <title>Phylogenetic evidence that both ancient vicariance and dispersal have contributed to the biogeographic patterns of anchialine cave shrimps.</title>
        <authorList>
            <person name="Jurado-Rivera J.A."/>
            <person name="Pons J."/>
            <person name="Alvarez F."/>
            <person name="Botello A."/>
            <person name="Humphreys W.F."/>
            <person name="Page T.J."/>
            <person name="Iliffe T.M."/>
            <person name="Willassen E."/>
            <person name="Meland K."/>
            <person name="Juan C."/>
            <person name="Jaume D."/>
        </authorList>
    </citation>
    <scope>NUCLEOTIDE SEQUENCE</scope>
</reference>
<evidence type="ECO:0000256" key="10">
    <source>
        <dbReference type="ARBA" id="ARBA00023128"/>
    </source>
</evidence>
<dbReference type="InterPro" id="IPR001421">
    <property type="entry name" value="ATP8_metazoa"/>
</dbReference>
<keyword evidence="7 12" id="KW-0375">Hydrogen ion transport</keyword>
<evidence type="ECO:0000256" key="6">
    <source>
        <dbReference type="ARBA" id="ARBA00022692"/>
    </source>
</evidence>
<dbReference type="Pfam" id="PF00895">
    <property type="entry name" value="ATP-synt_8"/>
    <property type="match status" value="1"/>
</dbReference>
<evidence type="ECO:0000256" key="2">
    <source>
        <dbReference type="ARBA" id="ARBA00008892"/>
    </source>
</evidence>
<comment type="subunit">
    <text evidence="3">F-type ATPases have 2 components, CF(1) - the catalytic core - and CF(0) - the membrane proton channel.</text>
</comment>
<accession>A0A1Z2R763</accession>
<dbReference type="AlphaFoldDB" id="A0A1Z2R763"/>
<keyword evidence="9 12" id="KW-0406">Ion transport</keyword>
<keyword evidence="4 12" id="KW-0813">Transport</keyword>
<keyword evidence="11 13" id="KW-0472">Membrane</keyword>
<evidence type="ECO:0000256" key="12">
    <source>
        <dbReference type="RuleBase" id="RU003661"/>
    </source>
</evidence>
<evidence type="ECO:0000256" key="1">
    <source>
        <dbReference type="ARBA" id="ARBA00004304"/>
    </source>
</evidence>
<keyword evidence="8 13" id="KW-1133">Transmembrane helix</keyword>
<evidence type="ECO:0000256" key="8">
    <source>
        <dbReference type="ARBA" id="ARBA00022989"/>
    </source>
</evidence>
<evidence type="ECO:0000256" key="5">
    <source>
        <dbReference type="ARBA" id="ARBA00022547"/>
    </source>
</evidence>
<dbReference type="GO" id="GO:0015986">
    <property type="term" value="P:proton motive force-driven ATP synthesis"/>
    <property type="evidence" value="ECO:0007669"/>
    <property type="project" value="InterPro"/>
</dbReference>
<evidence type="ECO:0000256" key="11">
    <source>
        <dbReference type="ARBA" id="ARBA00023136"/>
    </source>
</evidence>
<keyword evidence="6 12" id="KW-0812">Transmembrane</keyword>
<dbReference type="GO" id="GO:0015078">
    <property type="term" value="F:proton transmembrane transporter activity"/>
    <property type="evidence" value="ECO:0007669"/>
    <property type="project" value="InterPro"/>
</dbReference>
<geneLocation type="mitochondrion" evidence="14"/>
<comment type="similarity">
    <text evidence="2 12">Belongs to the ATPase protein 8 family.</text>
</comment>
<evidence type="ECO:0000256" key="4">
    <source>
        <dbReference type="ARBA" id="ARBA00022448"/>
    </source>
</evidence>
<name>A0A1Z2R763_9EUCA</name>
<proteinExistence type="inferred from homology"/>
<evidence type="ECO:0000256" key="3">
    <source>
        <dbReference type="ARBA" id="ARBA00011291"/>
    </source>
</evidence>
<sequence>MPQMAPLMWFNLFMFFSMTFILFFAMNYFLKPYYKIQLPTLAIKLKKLNWKW</sequence>
<gene>
    <name evidence="14" type="primary">atp8</name>
</gene>
<evidence type="ECO:0000313" key="14">
    <source>
        <dbReference type="EMBL" id="ASA39558.1"/>
    </source>
</evidence>
<evidence type="ECO:0000256" key="13">
    <source>
        <dbReference type="SAM" id="Phobius"/>
    </source>
</evidence>
<organism evidence="14">
    <name type="scientific">Typhlatya galapagensis</name>
    <dbReference type="NCBI Taxonomy" id="1173210"/>
    <lineage>
        <taxon>Eukaryota</taxon>
        <taxon>Metazoa</taxon>
        <taxon>Ecdysozoa</taxon>
        <taxon>Arthropoda</taxon>
        <taxon>Crustacea</taxon>
        <taxon>Multicrustacea</taxon>
        <taxon>Malacostraca</taxon>
        <taxon>Eumalacostraca</taxon>
        <taxon>Eucarida</taxon>
        <taxon>Decapoda</taxon>
        <taxon>Pleocyemata</taxon>
        <taxon>Caridea</taxon>
        <taxon>Atyoidea</taxon>
        <taxon>Atyidae</taxon>
        <taxon>Typhlatya</taxon>
    </lineage>
</organism>
<dbReference type="EMBL" id="KX844718">
    <property type="protein sequence ID" value="ASA39558.1"/>
    <property type="molecule type" value="Genomic_DNA"/>
</dbReference>
<evidence type="ECO:0000256" key="7">
    <source>
        <dbReference type="ARBA" id="ARBA00022781"/>
    </source>
</evidence>
<keyword evidence="10 12" id="KW-0496">Mitochondrion</keyword>
<dbReference type="GO" id="GO:0045259">
    <property type="term" value="C:proton-transporting ATP synthase complex"/>
    <property type="evidence" value="ECO:0007669"/>
    <property type="project" value="UniProtKB-KW"/>
</dbReference>
<keyword evidence="5 12" id="KW-0138">CF(0)</keyword>
<dbReference type="GO" id="GO:0031966">
    <property type="term" value="C:mitochondrial membrane"/>
    <property type="evidence" value="ECO:0007669"/>
    <property type="project" value="UniProtKB-SubCell"/>
</dbReference>